<reference evidence="2" key="1">
    <citation type="submission" date="2019-08" db="EMBL/GenBank/DDBJ databases">
        <authorList>
            <person name="Kucharzyk K."/>
            <person name="Murdoch R.W."/>
            <person name="Higgins S."/>
            <person name="Loffler F."/>
        </authorList>
    </citation>
    <scope>NUCLEOTIDE SEQUENCE</scope>
</reference>
<proteinExistence type="predicted"/>
<accession>A0A645FX88</accession>
<feature type="region of interest" description="Disordered" evidence="1">
    <location>
        <begin position="152"/>
        <end position="194"/>
    </location>
</feature>
<protein>
    <submittedName>
        <fullName evidence="2">Uncharacterized protein</fullName>
    </submittedName>
</protein>
<evidence type="ECO:0000256" key="1">
    <source>
        <dbReference type="SAM" id="MobiDB-lite"/>
    </source>
</evidence>
<dbReference type="EMBL" id="VSSQ01066690">
    <property type="protein sequence ID" value="MPN19181.1"/>
    <property type="molecule type" value="Genomic_DNA"/>
</dbReference>
<organism evidence="2">
    <name type="scientific">bioreactor metagenome</name>
    <dbReference type="NCBI Taxonomy" id="1076179"/>
    <lineage>
        <taxon>unclassified sequences</taxon>
        <taxon>metagenomes</taxon>
        <taxon>ecological metagenomes</taxon>
    </lineage>
</organism>
<name>A0A645FX88_9ZZZZ</name>
<feature type="compositionally biased region" description="Basic residues" evidence="1">
    <location>
        <begin position="86"/>
        <end position="95"/>
    </location>
</feature>
<feature type="compositionally biased region" description="Basic and acidic residues" evidence="1">
    <location>
        <begin position="8"/>
        <end position="17"/>
    </location>
</feature>
<gene>
    <name evidence="2" type="ORF">SDC9_166547</name>
</gene>
<sequence length="194" mass="21279">MRNTGWHRCCDPADPARTRTAQHPGPAGAGGPLRPHCRCRYPARPGPRVGAAFHPRRRQQPGAEQRCRPAGPAHGDPRKTLDRGRCRGLLRRSRGRRELARFRAMDPGPGLAGAGKPQPDPGYGRRGADPEYRCLRTGSRRTAAVRDSLGFRAPGLRRLQPRRLSLRLSRQPVQAGRLASERTDGDHLGPVPAA</sequence>
<feature type="region of interest" description="Disordered" evidence="1">
    <location>
        <begin position="1"/>
        <end position="131"/>
    </location>
</feature>
<comment type="caution">
    <text evidence="2">The sequence shown here is derived from an EMBL/GenBank/DDBJ whole genome shotgun (WGS) entry which is preliminary data.</text>
</comment>
<feature type="compositionally biased region" description="Basic and acidic residues" evidence="1">
    <location>
        <begin position="75"/>
        <end position="85"/>
    </location>
</feature>
<dbReference type="AlphaFoldDB" id="A0A645FX88"/>
<evidence type="ECO:0000313" key="2">
    <source>
        <dbReference type="EMBL" id="MPN19181.1"/>
    </source>
</evidence>